<protein>
    <submittedName>
        <fullName evidence="1">Type IVa secretion system component IcmQ</fullName>
    </submittedName>
</protein>
<sequence>MLQNEQEIQVALEIKKILDEGIAAGPWQANLFLKGIKKKLEELRDDFVTKVGLDRHHEQITNDLLAAGSCENTEVYIALYQSQGGNMSKWQEVVVSLVNYTMGRPIYYNEADVQAAIRLNDRNLNHAYAVVKVHSDAILSDTTDLVRTDREGRKLISLREAAIQLKNIVRLVHATGQYKLVRNF</sequence>
<dbReference type="Gene3D" id="3.20.170.50">
    <property type="entry name" value="Dot/Icm secretion system IcmQ, C-terminal domain"/>
    <property type="match status" value="1"/>
</dbReference>
<dbReference type="InterPro" id="IPR043089">
    <property type="entry name" value="Dot_Icm_IcmQ_C"/>
</dbReference>
<dbReference type="Pfam" id="PF09475">
    <property type="entry name" value="Dot_icm_IcmQ"/>
    <property type="match status" value="1"/>
</dbReference>
<organism evidence="1">
    <name type="scientific">Rickettsiella melolonthae</name>
    <dbReference type="NCBI Taxonomy" id="445728"/>
    <lineage>
        <taxon>Bacteria</taxon>
        <taxon>Pseudomonadati</taxon>
        <taxon>Pseudomonadota</taxon>
        <taxon>Gammaproteobacteria</taxon>
        <taxon>Legionellales</taxon>
        <taxon>Coxiellaceae</taxon>
        <taxon>Rickettsiella</taxon>
    </lineage>
</organism>
<accession>B0YNA8</accession>
<dbReference type="AlphaFoldDB" id="B0YNA8"/>
<gene>
    <name evidence="1" type="primary">icmQ</name>
</gene>
<evidence type="ECO:0000313" key="1">
    <source>
        <dbReference type="EMBL" id="ABV56609.1"/>
    </source>
</evidence>
<dbReference type="Gene3D" id="1.20.5.420">
    <property type="entry name" value="Immunoglobulin FC, subunit C"/>
    <property type="match status" value="1"/>
</dbReference>
<dbReference type="EMBL" id="EU007515">
    <property type="protein sequence ID" value="ABV56609.1"/>
    <property type="molecule type" value="Genomic_DNA"/>
</dbReference>
<reference evidence="1" key="1">
    <citation type="journal article" date="2008" name="FEMS Microbiol. Lett.">
        <title>Type IV secretion system components as phylogenetic markers of entomopathogenic bacteria of the genus Rickettsiella.</title>
        <authorList>
            <person name="Leclerque A."/>
            <person name="Kleespies R.G."/>
        </authorList>
    </citation>
    <scope>NUCLEOTIDE SEQUENCE</scope>
    <source>
        <strain evidence="1">BBA1806/LAM6-D/2004</strain>
    </source>
</reference>
<dbReference type="InterPro" id="IPR013365">
    <property type="entry name" value="Dot_Icm_IcmQ"/>
</dbReference>
<name>B0YNA8_9COXI</name>
<proteinExistence type="predicted"/>
<dbReference type="NCBIfam" id="TIGR02527">
    <property type="entry name" value="dot_icm_IcmQ"/>
    <property type="match status" value="1"/>
</dbReference>